<dbReference type="Pfam" id="PF12906">
    <property type="entry name" value="RINGv"/>
    <property type="match status" value="1"/>
</dbReference>
<feature type="compositionally biased region" description="Low complexity" evidence="4">
    <location>
        <begin position="80"/>
        <end position="90"/>
    </location>
</feature>
<keyword evidence="1" id="KW-0479">Metal-binding</keyword>
<dbReference type="PROSITE" id="PS51292">
    <property type="entry name" value="ZF_RING_CH"/>
    <property type="match status" value="1"/>
</dbReference>
<dbReference type="InterPro" id="IPR033275">
    <property type="entry name" value="MARCH-like"/>
</dbReference>
<dbReference type="Proteomes" id="UP000650467">
    <property type="component" value="Unassembled WGS sequence"/>
</dbReference>
<feature type="compositionally biased region" description="Low complexity" evidence="4">
    <location>
        <begin position="259"/>
        <end position="271"/>
    </location>
</feature>
<feature type="compositionally biased region" description="Gly residues" evidence="4">
    <location>
        <begin position="357"/>
        <end position="382"/>
    </location>
</feature>
<feature type="compositionally biased region" description="Gly residues" evidence="4">
    <location>
        <begin position="245"/>
        <end position="258"/>
    </location>
</feature>
<feature type="compositionally biased region" description="Polar residues" evidence="4">
    <location>
        <begin position="35"/>
        <end position="54"/>
    </location>
</feature>
<accession>A0A835VYE5</accession>
<dbReference type="GO" id="GO:0004842">
    <property type="term" value="F:ubiquitin-protein transferase activity"/>
    <property type="evidence" value="ECO:0007669"/>
    <property type="project" value="TreeGrafter"/>
</dbReference>
<dbReference type="GO" id="GO:0016020">
    <property type="term" value="C:membrane"/>
    <property type="evidence" value="ECO:0007669"/>
    <property type="project" value="TreeGrafter"/>
</dbReference>
<dbReference type="Gene3D" id="3.30.40.10">
    <property type="entry name" value="Zinc/RING finger domain, C3HC4 (zinc finger)"/>
    <property type="match status" value="1"/>
</dbReference>
<feature type="transmembrane region" description="Helical" evidence="5">
    <location>
        <begin position="211"/>
        <end position="233"/>
    </location>
</feature>
<dbReference type="CDD" id="cd16495">
    <property type="entry name" value="RING_CH-C4HC3_MARCH"/>
    <property type="match status" value="1"/>
</dbReference>
<dbReference type="SUPFAM" id="SSF57850">
    <property type="entry name" value="RING/U-box"/>
    <property type="match status" value="1"/>
</dbReference>
<dbReference type="InterPro" id="IPR013083">
    <property type="entry name" value="Znf_RING/FYVE/PHD"/>
</dbReference>
<organism evidence="7 8">
    <name type="scientific">Chlamydomonas incerta</name>
    <dbReference type="NCBI Taxonomy" id="51695"/>
    <lineage>
        <taxon>Eukaryota</taxon>
        <taxon>Viridiplantae</taxon>
        <taxon>Chlorophyta</taxon>
        <taxon>core chlorophytes</taxon>
        <taxon>Chlorophyceae</taxon>
        <taxon>CS clade</taxon>
        <taxon>Chlamydomonadales</taxon>
        <taxon>Chlamydomonadaceae</taxon>
        <taxon>Chlamydomonas</taxon>
    </lineage>
</organism>
<comment type="caution">
    <text evidence="7">The sequence shown here is derived from an EMBL/GenBank/DDBJ whole genome shotgun (WGS) entry which is preliminary data.</text>
</comment>
<keyword evidence="3" id="KW-0862">Zinc</keyword>
<reference evidence="7" key="1">
    <citation type="journal article" date="2020" name="bioRxiv">
        <title>Comparative genomics of Chlamydomonas.</title>
        <authorList>
            <person name="Craig R.J."/>
            <person name="Hasan A.R."/>
            <person name="Ness R.W."/>
            <person name="Keightley P.D."/>
        </authorList>
    </citation>
    <scope>NUCLEOTIDE SEQUENCE</scope>
    <source>
        <strain evidence="7">SAG 7.73</strain>
    </source>
</reference>
<name>A0A835VYE5_CHLIN</name>
<evidence type="ECO:0000313" key="7">
    <source>
        <dbReference type="EMBL" id="KAG2429626.1"/>
    </source>
</evidence>
<feature type="region of interest" description="Disordered" evidence="4">
    <location>
        <begin position="342"/>
        <end position="382"/>
    </location>
</feature>
<evidence type="ECO:0000256" key="1">
    <source>
        <dbReference type="ARBA" id="ARBA00022723"/>
    </source>
</evidence>
<feature type="domain" description="RING-CH-type" evidence="6">
    <location>
        <begin position="93"/>
        <end position="153"/>
    </location>
</feature>
<feature type="region of interest" description="Disordered" evidence="4">
    <location>
        <begin position="1"/>
        <end position="98"/>
    </location>
</feature>
<keyword evidence="8" id="KW-1185">Reference proteome</keyword>
<dbReference type="InterPro" id="IPR011016">
    <property type="entry name" value="Znf_RING-CH"/>
</dbReference>
<evidence type="ECO:0000256" key="4">
    <source>
        <dbReference type="SAM" id="MobiDB-lite"/>
    </source>
</evidence>
<dbReference type="SMART" id="SM00744">
    <property type="entry name" value="RINGv"/>
    <property type="match status" value="1"/>
</dbReference>
<dbReference type="PANTHER" id="PTHR23012">
    <property type="entry name" value="RING/FYVE/PHD ZINC FINGER DOMAIN-CONTAINING"/>
    <property type="match status" value="1"/>
</dbReference>
<proteinExistence type="predicted"/>
<dbReference type="OrthoDB" id="264354at2759"/>
<keyword evidence="5" id="KW-0812">Transmembrane</keyword>
<dbReference type="GO" id="GO:0016567">
    <property type="term" value="P:protein ubiquitination"/>
    <property type="evidence" value="ECO:0007669"/>
    <property type="project" value="TreeGrafter"/>
</dbReference>
<keyword evidence="2" id="KW-0863">Zinc-finger</keyword>
<dbReference type="AlphaFoldDB" id="A0A835VYE5"/>
<feature type="region of interest" description="Disordered" evidence="4">
    <location>
        <begin position="244"/>
        <end position="273"/>
    </location>
</feature>
<keyword evidence="5" id="KW-1133">Transmembrane helix</keyword>
<dbReference type="GO" id="GO:0008270">
    <property type="term" value="F:zinc ion binding"/>
    <property type="evidence" value="ECO:0007669"/>
    <property type="project" value="UniProtKB-KW"/>
</dbReference>
<evidence type="ECO:0000256" key="3">
    <source>
        <dbReference type="ARBA" id="ARBA00022833"/>
    </source>
</evidence>
<protein>
    <recommendedName>
        <fullName evidence="6">RING-CH-type domain-containing protein</fullName>
    </recommendedName>
</protein>
<dbReference type="EMBL" id="JAEHOC010000030">
    <property type="protein sequence ID" value="KAG2429626.1"/>
    <property type="molecule type" value="Genomic_DNA"/>
</dbReference>
<evidence type="ECO:0000313" key="8">
    <source>
        <dbReference type="Proteomes" id="UP000650467"/>
    </source>
</evidence>
<feature type="transmembrane region" description="Helical" evidence="5">
    <location>
        <begin position="284"/>
        <end position="303"/>
    </location>
</feature>
<evidence type="ECO:0000256" key="2">
    <source>
        <dbReference type="ARBA" id="ARBA00022771"/>
    </source>
</evidence>
<evidence type="ECO:0000256" key="5">
    <source>
        <dbReference type="SAM" id="Phobius"/>
    </source>
</evidence>
<gene>
    <name evidence="7" type="ORF">HXX76_010858</name>
</gene>
<dbReference type="PANTHER" id="PTHR23012:SF215">
    <property type="entry name" value="RING_FYVE_PHD ZINC FINGER SUPERFAMILY PROTEIN"/>
    <property type="match status" value="1"/>
</dbReference>
<sequence>MRRPATPPDEEESEHLLAASSREQQQPAGAAGDSANVTPVTTTQQNEQKPQSHSVVVIPALASGQAASSDVESVARRGSDAGSSAGSTTSQKGKDAESGQCRICLEEDALRNLEVPCACAGTSKYAHHDCIQRWINEKGNLNCEICDQTYRGTYTVPPPGTAGQDVEHGNMFSPLFAIRLDHDPRLEGGAHDRAPLDFLDETDHYYQRNPLASWCFTFVIFIMFLVVLHHTMIVADGMDASSMAGGSGGSGSDMGPGGSSSVPGGPGSESSAEADDYATSLSLFLFWIGTKAFLIGIPLYTVMRIAARQARREQYEAMLRSAGAFDVPTRRVLWRVQLRDQELREREREPAPAAAGGAAGPAGAGGTAGGAGGAAGGPAGVV</sequence>
<keyword evidence="5" id="KW-0472">Membrane</keyword>
<evidence type="ECO:0000259" key="6">
    <source>
        <dbReference type="PROSITE" id="PS51292"/>
    </source>
</evidence>